<gene>
    <name evidence="2" type="ORF">PAXINDRAFT_18196</name>
</gene>
<feature type="compositionally biased region" description="Basic and acidic residues" evidence="1">
    <location>
        <begin position="35"/>
        <end position="46"/>
    </location>
</feature>
<keyword evidence="3" id="KW-1185">Reference proteome</keyword>
<feature type="region of interest" description="Disordered" evidence="1">
    <location>
        <begin position="582"/>
        <end position="604"/>
    </location>
</feature>
<reference evidence="2 3" key="1">
    <citation type="submission" date="2014-06" db="EMBL/GenBank/DDBJ databases">
        <authorList>
            <consortium name="DOE Joint Genome Institute"/>
            <person name="Kuo A."/>
            <person name="Kohler A."/>
            <person name="Nagy L.G."/>
            <person name="Floudas D."/>
            <person name="Copeland A."/>
            <person name="Barry K.W."/>
            <person name="Cichocki N."/>
            <person name="Veneault-Fourrey C."/>
            <person name="LaButti K."/>
            <person name="Lindquist E.A."/>
            <person name="Lipzen A."/>
            <person name="Lundell T."/>
            <person name="Morin E."/>
            <person name="Murat C."/>
            <person name="Sun H."/>
            <person name="Tunlid A."/>
            <person name="Henrissat B."/>
            <person name="Grigoriev I.V."/>
            <person name="Hibbett D.S."/>
            <person name="Martin F."/>
            <person name="Nordberg H.P."/>
            <person name="Cantor M.N."/>
            <person name="Hua S.X."/>
        </authorList>
    </citation>
    <scope>NUCLEOTIDE SEQUENCE [LARGE SCALE GENOMIC DNA]</scope>
    <source>
        <strain evidence="2 3">ATCC 200175</strain>
    </source>
</reference>
<organism evidence="2 3">
    <name type="scientific">Paxillus involutus ATCC 200175</name>
    <dbReference type="NCBI Taxonomy" id="664439"/>
    <lineage>
        <taxon>Eukaryota</taxon>
        <taxon>Fungi</taxon>
        <taxon>Dikarya</taxon>
        <taxon>Basidiomycota</taxon>
        <taxon>Agaricomycotina</taxon>
        <taxon>Agaricomycetes</taxon>
        <taxon>Agaricomycetidae</taxon>
        <taxon>Boletales</taxon>
        <taxon>Paxilineae</taxon>
        <taxon>Paxillaceae</taxon>
        <taxon>Paxillus</taxon>
    </lineage>
</organism>
<proteinExistence type="predicted"/>
<protein>
    <submittedName>
        <fullName evidence="2">Uncharacterized protein</fullName>
    </submittedName>
</protein>
<accession>A0A0C9SZI5</accession>
<evidence type="ECO:0000256" key="1">
    <source>
        <dbReference type="SAM" id="MobiDB-lite"/>
    </source>
</evidence>
<dbReference type="EMBL" id="KN819576">
    <property type="protein sequence ID" value="KIJ08675.1"/>
    <property type="molecule type" value="Genomic_DNA"/>
</dbReference>
<reference evidence="3" key="2">
    <citation type="submission" date="2015-01" db="EMBL/GenBank/DDBJ databases">
        <title>Evolutionary Origins and Diversification of the Mycorrhizal Mutualists.</title>
        <authorList>
            <consortium name="DOE Joint Genome Institute"/>
            <consortium name="Mycorrhizal Genomics Consortium"/>
            <person name="Kohler A."/>
            <person name="Kuo A."/>
            <person name="Nagy L.G."/>
            <person name="Floudas D."/>
            <person name="Copeland A."/>
            <person name="Barry K.W."/>
            <person name="Cichocki N."/>
            <person name="Veneault-Fourrey C."/>
            <person name="LaButti K."/>
            <person name="Lindquist E.A."/>
            <person name="Lipzen A."/>
            <person name="Lundell T."/>
            <person name="Morin E."/>
            <person name="Murat C."/>
            <person name="Riley R."/>
            <person name="Ohm R."/>
            <person name="Sun H."/>
            <person name="Tunlid A."/>
            <person name="Henrissat B."/>
            <person name="Grigoriev I.V."/>
            <person name="Hibbett D.S."/>
            <person name="Martin F."/>
        </authorList>
    </citation>
    <scope>NUCLEOTIDE SEQUENCE [LARGE SCALE GENOMIC DNA]</scope>
    <source>
        <strain evidence="3">ATCC 200175</strain>
    </source>
</reference>
<feature type="compositionally biased region" description="Polar residues" evidence="1">
    <location>
        <begin position="803"/>
        <end position="813"/>
    </location>
</feature>
<dbReference type="Proteomes" id="UP000053647">
    <property type="component" value="Unassembled WGS sequence"/>
</dbReference>
<evidence type="ECO:0000313" key="2">
    <source>
        <dbReference type="EMBL" id="KIJ08675.1"/>
    </source>
</evidence>
<evidence type="ECO:0000313" key="3">
    <source>
        <dbReference type="Proteomes" id="UP000053647"/>
    </source>
</evidence>
<sequence length="852" mass="96293">MPPRLHDSQSTYEGILPETNSSANASSGTTLLDHPPQDFDRDHGDNSDSSGTSLRIGPEVSYPIRIQEGNPASHARLSASVPMRGPYTPEDIPHSPGETVLCDDLNFVTLHPDGLGNDHVCRVSFVYWVLRGSLEWHGCESCPKARELWLQMIEGNDDVDEIWLWVDGDEEWIRQNRDTSRWHFWPKLEKDDWVAAQSALRRRIERTQLTPCPVPKKTADLTLEDRARIREATPAQRFAALYWLICTSRCKEEVDLQHGLSSRSNFALRDLIDEWFREFGSVASFPEQPEAWNDFLEKRKAMGCDSHANPAEIYDRLYGDDHSRDIPLLPIQLAFSLVFVGTFDESVDYSGAPMPFFKAVATKSLSPNAQLEADRRFWPLCTPGERDTRYSPWVNAYPEFMHMRHSLRLHSGEVGPYSRLHSLPPVEAESQDEYLDELPVGFADDAPNLITLVGTVIWISACRFLDGTEAWHSVWEDFLKFKDIFPLPELVGTQLELRNHLKKLWSKDSSCFRHIDYLYEDNEDYVWTIYAAIVIYVKSLNLGPKFEGCPECHAAYLTVVTGSGSGTETSLAKGSNVRQLPDPIAPSTPRDPVSSPFHRRSLSPPQADDINGLYLSPSLFDVALPLDDRQHRFNARLRELIARAAAADLYFPSDILHMLARPDTQPAIPTSSSSHIVELDITEAHQTAANSTQPGDVATLRFNAAPTSDLKKCHKIAKVKEILIDMLREIKFPLHNRYLPWSTLEGDLQKHGYEITNWPSGVRRENDKGIHTLSAGHVHKLYLALTQGRDEDRPRFIRRVDQSTDQNQGTTPVPNGPGSKRRLDIAHNGGKGKRTKFKVTTAEYYASQSTDA</sequence>
<dbReference type="HOGENOM" id="CLU_012625_0_0_1"/>
<dbReference type="AlphaFoldDB" id="A0A0C9SZI5"/>
<feature type="region of interest" description="Disordered" evidence="1">
    <location>
        <begin position="1"/>
        <end position="58"/>
    </location>
</feature>
<dbReference type="OrthoDB" id="2686862at2759"/>
<feature type="region of interest" description="Disordered" evidence="1">
    <location>
        <begin position="799"/>
        <end position="834"/>
    </location>
</feature>
<name>A0A0C9SZI5_PAXIN</name>